<dbReference type="Proteomes" id="UP001457282">
    <property type="component" value="Unassembled WGS sequence"/>
</dbReference>
<proteinExistence type="predicted"/>
<dbReference type="EMBL" id="JBEDUW010000001">
    <property type="protein sequence ID" value="KAK9947353.1"/>
    <property type="molecule type" value="Genomic_DNA"/>
</dbReference>
<sequence>MMRLLETRKQNTMGNQVNLIKMIGKVYGIPRNEDLGIEYNRFYEMGFLNLRNLVNEELKNWCGWISKIDFVSFLFIANKEEKVSTFGPDMAELLMK</sequence>
<dbReference type="AlphaFoldDB" id="A0AAW1YI08"/>
<keyword evidence="2" id="KW-1185">Reference proteome</keyword>
<accession>A0AAW1YI08</accession>
<evidence type="ECO:0000313" key="1">
    <source>
        <dbReference type="EMBL" id="KAK9947353.1"/>
    </source>
</evidence>
<comment type="caution">
    <text evidence="1">The sequence shown here is derived from an EMBL/GenBank/DDBJ whole genome shotgun (WGS) entry which is preliminary data.</text>
</comment>
<reference evidence="1 2" key="1">
    <citation type="journal article" date="2023" name="G3 (Bethesda)">
        <title>A chromosome-length genome assembly and annotation of blackberry (Rubus argutus, cv. 'Hillquist').</title>
        <authorList>
            <person name="Bruna T."/>
            <person name="Aryal R."/>
            <person name="Dudchenko O."/>
            <person name="Sargent D.J."/>
            <person name="Mead D."/>
            <person name="Buti M."/>
            <person name="Cavallini A."/>
            <person name="Hytonen T."/>
            <person name="Andres J."/>
            <person name="Pham M."/>
            <person name="Weisz D."/>
            <person name="Mascagni F."/>
            <person name="Usai G."/>
            <person name="Natali L."/>
            <person name="Bassil N."/>
            <person name="Fernandez G.E."/>
            <person name="Lomsadze A."/>
            <person name="Armour M."/>
            <person name="Olukolu B."/>
            <person name="Poorten T."/>
            <person name="Britton C."/>
            <person name="Davik J."/>
            <person name="Ashrafi H."/>
            <person name="Aiden E.L."/>
            <person name="Borodovsky M."/>
            <person name="Worthington M."/>
        </authorList>
    </citation>
    <scope>NUCLEOTIDE SEQUENCE [LARGE SCALE GENOMIC DNA]</scope>
    <source>
        <strain evidence="1">PI 553951</strain>
    </source>
</reference>
<evidence type="ECO:0000313" key="2">
    <source>
        <dbReference type="Proteomes" id="UP001457282"/>
    </source>
</evidence>
<name>A0AAW1YI08_RUBAR</name>
<protein>
    <submittedName>
        <fullName evidence="1">Uncharacterized protein</fullName>
    </submittedName>
</protein>
<organism evidence="1 2">
    <name type="scientific">Rubus argutus</name>
    <name type="common">Southern blackberry</name>
    <dbReference type="NCBI Taxonomy" id="59490"/>
    <lineage>
        <taxon>Eukaryota</taxon>
        <taxon>Viridiplantae</taxon>
        <taxon>Streptophyta</taxon>
        <taxon>Embryophyta</taxon>
        <taxon>Tracheophyta</taxon>
        <taxon>Spermatophyta</taxon>
        <taxon>Magnoliopsida</taxon>
        <taxon>eudicotyledons</taxon>
        <taxon>Gunneridae</taxon>
        <taxon>Pentapetalae</taxon>
        <taxon>rosids</taxon>
        <taxon>fabids</taxon>
        <taxon>Rosales</taxon>
        <taxon>Rosaceae</taxon>
        <taxon>Rosoideae</taxon>
        <taxon>Rosoideae incertae sedis</taxon>
        <taxon>Rubus</taxon>
    </lineage>
</organism>
<gene>
    <name evidence="1" type="ORF">M0R45_002982</name>
</gene>